<name>A0ABT3PLR9_9BACT</name>
<organism evidence="1 2">
    <name type="scientific">Fodinibius salsisoli</name>
    <dbReference type="NCBI Taxonomy" id="2820877"/>
    <lineage>
        <taxon>Bacteria</taxon>
        <taxon>Pseudomonadati</taxon>
        <taxon>Balneolota</taxon>
        <taxon>Balneolia</taxon>
        <taxon>Balneolales</taxon>
        <taxon>Balneolaceae</taxon>
        <taxon>Fodinibius</taxon>
    </lineage>
</organism>
<dbReference type="EMBL" id="JAGGJA010000005">
    <property type="protein sequence ID" value="MCW9706859.1"/>
    <property type="molecule type" value="Genomic_DNA"/>
</dbReference>
<evidence type="ECO:0000313" key="2">
    <source>
        <dbReference type="Proteomes" id="UP001207918"/>
    </source>
</evidence>
<gene>
    <name evidence="1" type="ORF">J6I44_08320</name>
</gene>
<sequence>MIGCESPGSVGSGLTDSEADVVVYRDTVATVTTEQFNSYSGDYAFFSAGGFNDPLFGEMRATGMIKPALPNTSSDTLWDENTVMKMRILFDSPNVYGDTLADQSFDVYQIDEYWRRQAFKLQDDIRIDESQKVASFTVGSEDSLEVQLDQAWVNENYRPYTEELAADSTVDEDSLYANQEFGLALVPTNSNKIIPIDISSTRFLIEDAGEDTVQVATNQWAFFMSRNNEPALPEGSVPVHSLLESALSFNYDLTEIDNISGPSISRAELVFHQNEDAMNQTVSGSVKRPQAQSALLHLIDPNGDTLSKLVPGNPVANGLYSEEDQAFHFNVTALVQNGLINNGLDEDQRFYITLPDNGAIKSSLISGSASVNPPELVITYLKNSQ</sequence>
<protein>
    <recommendedName>
        <fullName evidence="3">DUF4270 domain-containing protein</fullName>
    </recommendedName>
</protein>
<reference evidence="1 2" key="1">
    <citation type="submission" date="2021-03" db="EMBL/GenBank/DDBJ databases">
        <title>Aliifodinibius sp. nov., a new bacterium isolated from saline soil.</title>
        <authorList>
            <person name="Galisteo C."/>
            <person name="De La Haba R."/>
            <person name="Sanchez-Porro C."/>
            <person name="Ventosa A."/>
        </authorList>
    </citation>
    <scope>NUCLEOTIDE SEQUENCE [LARGE SCALE GENOMIC DNA]</scope>
    <source>
        <strain evidence="1 2">1BSP15-2V2</strain>
    </source>
</reference>
<dbReference type="Proteomes" id="UP001207918">
    <property type="component" value="Unassembled WGS sequence"/>
</dbReference>
<proteinExistence type="predicted"/>
<comment type="caution">
    <text evidence="1">The sequence shown here is derived from an EMBL/GenBank/DDBJ whole genome shotgun (WGS) entry which is preliminary data.</text>
</comment>
<dbReference type="RefSeq" id="WP_265765599.1">
    <property type="nucleotide sequence ID" value="NZ_JAGGJA010000005.1"/>
</dbReference>
<evidence type="ECO:0000313" key="1">
    <source>
        <dbReference type="EMBL" id="MCW9706859.1"/>
    </source>
</evidence>
<accession>A0ABT3PLR9</accession>
<keyword evidence="2" id="KW-1185">Reference proteome</keyword>
<evidence type="ECO:0008006" key="3">
    <source>
        <dbReference type="Google" id="ProtNLM"/>
    </source>
</evidence>